<dbReference type="Proteomes" id="UP000594034">
    <property type="component" value="Chromosome"/>
</dbReference>
<name>A0A5J6WUH9_9GAMM</name>
<feature type="compositionally biased region" description="Basic and acidic residues" evidence="1">
    <location>
        <begin position="67"/>
        <end position="79"/>
    </location>
</feature>
<protein>
    <recommendedName>
        <fullName evidence="4">Lipoprotein</fullName>
    </recommendedName>
</protein>
<dbReference type="KEGG" id="asim:FE240_03505"/>
<sequence length="150" mass="16649">MLPCCPQISSSERSPPLRLLLLLSPALLLTACASLPGLPGGQSEPPALFTTHINEEGSKRFVFESAPLERRPGLSRSDDEGQLQRPRKSLLETREALQEGRIAGWLTDKQYCREGFIVLSRTSWKVRGECNETATDADRRAFPNRIGSNE</sequence>
<accession>A0A5J6WUH9</accession>
<organism evidence="2 3">
    <name type="scientific">Aeromonas simiae</name>
    <dbReference type="NCBI Taxonomy" id="218936"/>
    <lineage>
        <taxon>Bacteria</taxon>
        <taxon>Pseudomonadati</taxon>
        <taxon>Pseudomonadota</taxon>
        <taxon>Gammaproteobacteria</taxon>
        <taxon>Aeromonadales</taxon>
        <taxon>Aeromonadaceae</taxon>
        <taxon>Aeromonas</taxon>
    </lineage>
</organism>
<feature type="region of interest" description="Disordered" evidence="1">
    <location>
        <begin position="67"/>
        <end position="90"/>
    </location>
</feature>
<evidence type="ECO:0008006" key="4">
    <source>
        <dbReference type="Google" id="ProtNLM"/>
    </source>
</evidence>
<dbReference type="AlphaFoldDB" id="A0A5J6WUH9"/>
<proteinExistence type="predicted"/>
<evidence type="ECO:0000313" key="2">
    <source>
        <dbReference type="EMBL" id="QFI53857.1"/>
    </source>
</evidence>
<reference evidence="2 3" key="1">
    <citation type="submission" date="2019-05" db="EMBL/GenBank/DDBJ databases">
        <title>OXA-830, a novel chromosomally encoded expanded-spectrum class D beta-lactamase in Aeromonas simiae.</title>
        <authorList>
            <person name="Zhou W."/>
            <person name="Chen Q."/>
        </authorList>
    </citation>
    <scope>NUCLEOTIDE SEQUENCE [LARGE SCALE GENOMIC DNA]</scope>
    <source>
        <strain evidence="2 3">A6</strain>
    </source>
</reference>
<gene>
    <name evidence="2" type="ORF">FE240_03505</name>
</gene>
<evidence type="ECO:0000313" key="3">
    <source>
        <dbReference type="Proteomes" id="UP000594034"/>
    </source>
</evidence>
<dbReference type="EMBL" id="CP040449">
    <property type="protein sequence ID" value="QFI53857.1"/>
    <property type="molecule type" value="Genomic_DNA"/>
</dbReference>
<evidence type="ECO:0000256" key="1">
    <source>
        <dbReference type="SAM" id="MobiDB-lite"/>
    </source>
</evidence>
<keyword evidence="3" id="KW-1185">Reference proteome</keyword>